<feature type="signal peptide" evidence="2">
    <location>
        <begin position="1"/>
        <end position="26"/>
    </location>
</feature>
<feature type="compositionally biased region" description="Acidic residues" evidence="1">
    <location>
        <begin position="226"/>
        <end position="239"/>
    </location>
</feature>
<evidence type="ECO:0000259" key="3">
    <source>
        <dbReference type="Pfam" id="PF03413"/>
    </source>
</evidence>
<sequence>MKTKKKITAAALSLSLTALLAVPALAAEPSTESASEAPASASASFSIQDYGSGQALTDEEAIALALEHTGFTQDEVDRQRTEYDSDDGLDILEVEFIIDSDEYDYGIDLNNGRIVSASYDMSDAKQYNLPALSASLTDSEAAALVLEKLPEATDDDLWIEADRDDGRVYYEVDLTVGDVEYNFDIDANTGSIVSWDQELTDRSLYAGQSSTNTDSSVNYHHSDDHHDDDDWYEDDRYDD</sequence>
<dbReference type="Gene3D" id="3.10.450.40">
    <property type="match status" value="2"/>
</dbReference>
<evidence type="ECO:0000256" key="1">
    <source>
        <dbReference type="SAM" id="MobiDB-lite"/>
    </source>
</evidence>
<feature type="region of interest" description="Disordered" evidence="1">
    <location>
        <begin position="207"/>
        <end position="239"/>
    </location>
</feature>
<organism evidence="4 5">
    <name type="scientific">Candidatus Choladousia intestinavium</name>
    <dbReference type="NCBI Taxonomy" id="2840727"/>
    <lineage>
        <taxon>Bacteria</taxon>
        <taxon>Bacillati</taxon>
        <taxon>Bacillota</taxon>
        <taxon>Clostridia</taxon>
        <taxon>Lachnospirales</taxon>
        <taxon>Lachnospiraceae</taxon>
        <taxon>Lachnospiraceae incertae sedis</taxon>
        <taxon>Candidatus Choladousia</taxon>
    </lineage>
</organism>
<feature type="domain" description="PepSY" evidence="3">
    <location>
        <begin position="56"/>
        <end position="116"/>
    </location>
</feature>
<dbReference type="InterPro" id="IPR025711">
    <property type="entry name" value="PepSY"/>
</dbReference>
<evidence type="ECO:0000313" key="4">
    <source>
        <dbReference type="EMBL" id="HIR14528.1"/>
    </source>
</evidence>
<protein>
    <submittedName>
        <fullName evidence="4">PepSY domain-containing protein</fullName>
    </submittedName>
</protein>
<keyword evidence="2" id="KW-0732">Signal</keyword>
<feature type="chain" id="PRO_5038984515" evidence="2">
    <location>
        <begin position="27"/>
        <end position="239"/>
    </location>
</feature>
<comment type="caution">
    <text evidence="4">The sequence shown here is derived from an EMBL/GenBank/DDBJ whole genome shotgun (WGS) entry which is preliminary data.</text>
</comment>
<evidence type="ECO:0000313" key="5">
    <source>
        <dbReference type="Proteomes" id="UP000886757"/>
    </source>
</evidence>
<dbReference type="AlphaFoldDB" id="A0A9D1AE03"/>
<proteinExistence type="predicted"/>
<dbReference type="EMBL" id="DVGK01000129">
    <property type="protein sequence ID" value="HIR14528.1"/>
    <property type="molecule type" value="Genomic_DNA"/>
</dbReference>
<dbReference type="Pfam" id="PF03413">
    <property type="entry name" value="PepSY"/>
    <property type="match status" value="2"/>
</dbReference>
<name>A0A9D1AE03_9FIRM</name>
<evidence type="ECO:0000256" key="2">
    <source>
        <dbReference type="SAM" id="SignalP"/>
    </source>
</evidence>
<dbReference type="Proteomes" id="UP000886757">
    <property type="component" value="Unassembled WGS sequence"/>
</dbReference>
<reference evidence="4" key="1">
    <citation type="submission" date="2020-10" db="EMBL/GenBank/DDBJ databases">
        <authorList>
            <person name="Gilroy R."/>
        </authorList>
    </citation>
    <scope>NUCLEOTIDE SEQUENCE</scope>
    <source>
        <strain evidence="4">ChiSjej4B22-8148</strain>
    </source>
</reference>
<accession>A0A9D1AE03</accession>
<reference evidence="4" key="2">
    <citation type="journal article" date="2021" name="PeerJ">
        <title>Extensive microbial diversity within the chicken gut microbiome revealed by metagenomics and culture.</title>
        <authorList>
            <person name="Gilroy R."/>
            <person name="Ravi A."/>
            <person name="Getino M."/>
            <person name="Pursley I."/>
            <person name="Horton D.L."/>
            <person name="Alikhan N.F."/>
            <person name="Baker D."/>
            <person name="Gharbi K."/>
            <person name="Hall N."/>
            <person name="Watson M."/>
            <person name="Adriaenssens E.M."/>
            <person name="Foster-Nyarko E."/>
            <person name="Jarju S."/>
            <person name="Secka A."/>
            <person name="Antonio M."/>
            <person name="Oren A."/>
            <person name="Chaudhuri R.R."/>
            <person name="La Ragione R."/>
            <person name="Hildebrand F."/>
            <person name="Pallen M.J."/>
        </authorList>
    </citation>
    <scope>NUCLEOTIDE SEQUENCE</scope>
    <source>
        <strain evidence="4">ChiSjej4B22-8148</strain>
    </source>
</reference>
<feature type="domain" description="PepSY" evidence="3">
    <location>
        <begin position="136"/>
        <end position="194"/>
    </location>
</feature>
<gene>
    <name evidence="4" type="ORF">IAB31_11465</name>
</gene>